<dbReference type="Proteomes" id="UP000749559">
    <property type="component" value="Unassembled WGS sequence"/>
</dbReference>
<reference evidence="3" key="1">
    <citation type="submission" date="2022-03" db="EMBL/GenBank/DDBJ databases">
        <authorList>
            <person name="Martin C."/>
        </authorList>
    </citation>
    <scope>NUCLEOTIDE SEQUENCE</scope>
</reference>
<keyword evidence="2" id="KW-0472">Membrane</keyword>
<evidence type="ECO:0000313" key="3">
    <source>
        <dbReference type="EMBL" id="CAH1775400.1"/>
    </source>
</evidence>
<sequence length="129" mass="14676">FVVRNTSKDNTKFFVSLLDLLHRSGLTQCIIGHKSIMYTQYFILVLCLLLLGGSNSAKSRDRDNGWEKSNTMSREKGEHHKEVKKQEIWIDDEDEGSGPDDRVDPTTDDEDMWDEDGPSGHGMNDDEEG</sequence>
<evidence type="ECO:0000256" key="1">
    <source>
        <dbReference type="SAM" id="MobiDB-lite"/>
    </source>
</evidence>
<dbReference type="AlphaFoldDB" id="A0A8S4N3C0"/>
<feature type="transmembrane region" description="Helical" evidence="2">
    <location>
        <begin position="35"/>
        <end position="52"/>
    </location>
</feature>
<keyword evidence="2" id="KW-0812">Transmembrane</keyword>
<gene>
    <name evidence="3" type="ORF">OFUS_LOCUS2710</name>
</gene>
<comment type="caution">
    <text evidence="3">The sequence shown here is derived from an EMBL/GenBank/DDBJ whole genome shotgun (WGS) entry which is preliminary data.</text>
</comment>
<feature type="non-terminal residue" evidence="3">
    <location>
        <position position="129"/>
    </location>
</feature>
<evidence type="ECO:0000256" key="2">
    <source>
        <dbReference type="SAM" id="Phobius"/>
    </source>
</evidence>
<feature type="compositionally biased region" description="Acidic residues" evidence="1">
    <location>
        <begin position="106"/>
        <end position="117"/>
    </location>
</feature>
<feature type="compositionally biased region" description="Acidic residues" evidence="1">
    <location>
        <begin position="89"/>
        <end position="98"/>
    </location>
</feature>
<organism evidence="3 4">
    <name type="scientific">Owenia fusiformis</name>
    <name type="common">Polychaete worm</name>
    <dbReference type="NCBI Taxonomy" id="6347"/>
    <lineage>
        <taxon>Eukaryota</taxon>
        <taxon>Metazoa</taxon>
        <taxon>Spiralia</taxon>
        <taxon>Lophotrochozoa</taxon>
        <taxon>Annelida</taxon>
        <taxon>Polychaeta</taxon>
        <taxon>Sedentaria</taxon>
        <taxon>Canalipalpata</taxon>
        <taxon>Sabellida</taxon>
        <taxon>Oweniida</taxon>
        <taxon>Oweniidae</taxon>
        <taxon>Owenia</taxon>
    </lineage>
</organism>
<accession>A0A8S4N3C0</accession>
<name>A0A8S4N3C0_OWEFU</name>
<evidence type="ECO:0000313" key="4">
    <source>
        <dbReference type="Proteomes" id="UP000749559"/>
    </source>
</evidence>
<protein>
    <submittedName>
        <fullName evidence="3">Uncharacterized protein</fullName>
    </submittedName>
</protein>
<feature type="region of interest" description="Disordered" evidence="1">
    <location>
        <begin position="55"/>
        <end position="129"/>
    </location>
</feature>
<keyword evidence="4" id="KW-1185">Reference proteome</keyword>
<feature type="compositionally biased region" description="Basic and acidic residues" evidence="1">
    <location>
        <begin position="73"/>
        <end position="88"/>
    </location>
</feature>
<feature type="non-terminal residue" evidence="3">
    <location>
        <position position="1"/>
    </location>
</feature>
<keyword evidence="2" id="KW-1133">Transmembrane helix</keyword>
<proteinExistence type="predicted"/>
<dbReference type="EMBL" id="CAIIXF020000001">
    <property type="protein sequence ID" value="CAH1775400.1"/>
    <property type="molecule type" value="Genomic_DNA"/>
</dbReference>